<gene>
    <name evidence="2" type="ORF">FH759_14905</name>
</gene>
<organism evidence="2 3">
    <name type="scientific">Sediminimonas qiaohouensis</name>
    <dbReference type="NCBI Taxonomy" id="552061"/>
    <lineage>
        <taxon>Bacteria</taxon>
        <taxon>Pseudomonadati</taxon>
        <taxon>Pseudomonadota</taxon>
        <taxon>Alphaproteobacteria</taxon>
        <taxon>Rhodobacterales</taxon>
        <taxon>Roseobacteraceae</taxon>
        <taxon>Sediminimonas</taxon>
    </lineage>
</organism>
<evidence type="ECO:0000256" key="1">
    <source>
        <dbReference type="SAM" id="Phobius"/>
    </source>
</evidence>
<reference evidence="2 3" key="1">
    <citation type="submission" date="2019-06" db="EMBL/GenBank/DDBJ databases">
        <title>Enrichment of Autotrophic Halophilic Microorganisms from Red Sea Brine Pool Using Microbial Electrosynthesis System.</title>
        <authorList>
            <person name="Alqahtani M.F."/>
            <person name="Bajracharya S."/>
            <person name="Katuri K.P."/>
            <person name="Ali M."/>
            <person name="Saikaly P.E."/>
        </authorList>
    </citation>
    <scope>NUCLEOTIDE SEQUENCE [LARGE SCALE GENOMIC DNA]</scope>
    <source>
        <strain evidence="2">MES6</strain>
    </source>
</reference>
<dbReference type="EMBL" id="VENJ01000031">
    <property type="protein sequence ID" value="MTJ05955.1"/>
    <property type="molecule type" value="Genomic_DNA"/>
</dbReference>
<proteinExistence type="predicted"/>
<dbReference type="RefSeq" id="WP_273251142.1">
    <property type="nucleotide sequence ID" value="NZ_VENJ01000031.1"/>
</dbReference>
<dbReference type="Proteomes" id="UP000483078">
    <property type="component" value="Unassembled WGS sequence"/>
</dbReference>
<dbReference type="InterPro" id="IPR025961">
    <property type="entry name" value="Metal_resist"/>
</dbReference>
<keyword evidence="1" id="KW-0472">Membrane</keyword>
<feature type="transmembrane region" description="Helical" evidence="1">
    <location>
        <begin position="20"/>
        <end position="39"/>
    </location>
</feature>
<dbReference type="AlphaFoldDB" id="A0A7C9L957"/>
<sequence length="170" mass="19100">MSDAENGPKRGAPRWMKAALVVSLAVNLAVAGMVAGAVLRHGPWGGARPHSMATERPGSAYVRALSREDRRAIWRAMHAERKPETRARRAERMRADFDAMLRALRAKPYDPRQVQEIMTRQMQAGLARQKLGQRFMQDRLARMTPQERAAYADRLQEVLSIENGGAAARR</sequence>
<name>A0A7C9L957_9RHOB</name>
<evidence type="ECO:0000313" key="3">
    <source>
        <dbReference type="Proteomes" id="UP000483078"/>
    </source>
</evidence>
<accession>A0A7C9L957</accession>
<comment type="caution">
    <text evidence="2">The sequence shown here is derived from an EMBL/GenBank/DDBJ whole genome shotgun (WGS) entry which is preliminary data.</text>
</comment>
<dbReference type="Pfam" id="PF13801">
    <property type="entry name" value="Metal_resist"/>
    <property type="match status" value="1"/>
</dbReference>
<keyword evidence="1" id="KW-0812">Transmembrane</keyword>
<protein>
    <submittedName>
        <fullName evidence="2">Periplasmic heavy metal sensor</fullName>
    </submittedName>
</protein>
<keyword evidence="1" id="KW-1133">Transmembrane helix</keyword>
<evidence type="ECO:0000313" key="2">
    <source>
        <dbReference type="EMBL" id="MTJ05955.1"/>
    </source>
</evidence>